<keyword evidence="4 7" id="KW-1133">Transmembrane helix</keyword>
<evidence type="ECO:0000256" key="4">
    <source>
        <dbReference type="ARBA" id="ARBA00022989"/>
    </source>
</evidence>
<accession>A0A8J3QXD9</accession>
<feature type="transmembrane region" description="Helical" evidence="7">
    <location>
        <begin position="371"/>
        <end position="392"/>
    </location>
</feature>
<organism evidence="9 10">
    <name type="scientific">Rugosimonospora africana</name>
    <dbReference type="NCBI Taxonomy" id="556532"/>
    <lineage>
        <taxon>Bacteria</taxon>
        <taxon>Bacillati</taxon>
        <taxon>Actinomycetota</taxon>
        <taxon>Actinomycetes</taxon>
        <taxon>Micromonosporales</taxon>
        <taxon>Micromonosporaceae</taxon>
        <taxon>Rugosimonospora</taxon>
    </lineage>
</organism>
<feature type="transmembrane region" description="Helical" evidence="7">
    <location>
        <begin position="340"/>
        <end position="359"/>
    </location>
</feature>
<evidence type="ECO:0000313" key="10">
    <source>
        <dbReference type="Proteomes" id="UP000642748"/>
    </source>
</evidence>
<keyword evidence="3 7" id="KW-0812">Transmembrane</keyword>
<feature type="transmembrane region" description="Helical" evidence="7">
    <location>
        <begin position="199"/>
        <end position="223"/>
    </location>
</feature>
<feature type="transmembrane region" description="Helical" evidence="7">
    <location>
        <begin position="255"/>
        <end position="277"/>
    </location>
</feature>
<feature type="transmembrane region" description="Helical" evidence="7">
    <location>
        <begin position="29"/>
        <end position="53"/>
    </location>
</feature>
<feature type="transmembrane region" description="Helical" evidence="7">
    <location>
        <begin position="775"/>
        <end position="798"/>
    </location>
</feature>
<dbReference type="PANTHER" id="PTHR30287:SF2">
    <property type="entry name" value="BLL1001 PROTEIN"/>
    <property type="match status" value="1"/>
</dbReference>
<dbReference type="Proteomes" id="UP000642748">
    <property type="component" value="Unassembled WGS sequence"/>
</dbReference>
<keyword evidence="10" id="KW-1185">Reference proteome</keyword>
<feature type="region of interest" description="Disordered" evidence="6">
    <location>
        <begin position="502"/>
        <end position="537"/>
    </location>
</feature>
<keyword evidence="5 7" id="KW-0472">Membrane</keyword>
<dbReference type="PANTHER" id="PTHR30287">
    <property type="entry name" value="MEMBRANE COMPONENT OF PREDICTED ABC SUPERFAMILY METABOLITE UPTAKE TRANSPORTER"/>
    <property type="match status" value="1"/>
</dbReference>
<evidence type="ECO:0000256" key="6">
    <source>
        <dbReference type="SAM" id="MobiDB-lite"/>
    </source>
</evidence>
<gene>
    <name evidence="9" type="ORF">Raf01_56820</name>
</gene>
<feature type="transmembrane region" description="Helical" evidence="7">
    <location>
        <begin position="739"/>
        <end position="763"/>
    </location>
</feature>
<dbReference type="RefSeq" id="WP_203921058.1">
    <property type="nucleotide sequence ID" value="NZ_BONZ01000055.1"/>
</dbReference>
<dbReference type="AlphaFoldDB" id="A0A8J3QXD9"/>
<protein>
    <submittedName>
        <fullName evidence="9">Membrane protein</fullName>
    </submittedName>
</protein>
<evidence type="ECO:0000256" key="5">
    <source>
        <dbReference type="ARBA" id="ARBA00023136"/>
    </source>
</evidence>
<feature type="transmembrane region" description="Helical" evidence="7">
    <location>
        <begin position="686"/>
        <end position="707"/>
    </location>
</feature>
<name>A0A8J3QXD9_9ACTN</name>
<evidence type="ECO:0000259" key="8">
    <source>
        <dbReference type="Pfam" id="PF02687"/>
    </source>
</evidence>
<comment type="subcellular location">
    <subcellularLocation>
        <location evidence="1">Cell membrane</location>
        <topology evidence="1">Multi-pass membrane protein</topology>
    </subcellularLocation>
</comment>
<evidence type="ECO:0000313" key="9">
    <source>
        <dbReference type="EMBL" id="GIH17510.1"/>
    </source>
</evidence>
<evidence type="ECO:0000256" key="1">
    <source>
        <dbReference type="ARBA" id="ARBA00004651"/>
    </source>
</evidence>
<evidence type="ECO:0000256" key="7">
    <source>
        <dbReference type="SAM" id="Phobius"/>
    </source>
</evidence>
<dbReference type="GO" id="GO:0005886">
    <property type="term" value="C:plasma membrane"/>
    <property type="evidence" value="ECO:0007669"/>
    <property type="project" value="UniProtKB-SubCell"/>
</dbReference>
<feature type="compositionally biased region" description="Low complexity" evidence="6">
    <location>
        <begin position="508"/>
        <end position="532"/>
    </location>
</feature>
<dbReference type="InterPro" id="IPR003838">
    <property type="entry name" value="ABC3_permease_C"/>
</dbReference>
<sequence length="809" mass="84800">MTGPRRWTADLALGARLTLTGGREGWTRALLAALGVGLGVALLLVAAALPHVIQSRHDRDSGRDYAVSGEAPLPRAANTELVSPFDTRFRDLSITGLILQPEGPHAPVPPGLTALPAPGQLVASPALARLLASPRGALLRPRLDYPIVGTIGDAGLSGPNEYRFYLGSDRLGADQIQSGTLDRIDHFGDKWTSDKLDPVLMMLVAIILVVLLLPVAVFIAAAVRFGGERRDRRLAALRLVGADRQTAVRVAAGEALLGSLFGVAIGVLLLFATRQFVIPRFTLWGVSVFAPDVRPGLALGALILLAVPVSAVAVSIFALRHVVIEPLGVVRRSGSARRRVWWRLALPVIGLALLLPMLNSVHHTGARPNEYQLVVGTALLLIGVAALLPWLIEAALRHAGAATVSWQLAVRRLQLNSGTSTRAAGGVAVAVAGGIALQMMFGGVQGDYTKSTGQDPTRAQVIVVLTQGVDPATASQAATKFGSTRGVDRVYSLLEASIGWAGSSTRSGGTQDNGTQDNNTQNSGTQNSGQTTDDANEPAGTLILGNCQSLTALAGIDRCTDGDVFIAHQQDVRMGEGPLPAPGQRVTLVSPSSGAGPQWTVPRAARSVTPTQDPNGVSFSGVMATPAAIAAAQLRDPTIEIYLSTDGKPDTLEYIRNTAAAVSPLATVDSLRAMEQDDRLAEVRRGLLIGVVAALLLIGASLLVGILEQLREQRRTLAVLVAFGTRRSTLSWSVLWQTAVPVFLGLILAGITGTGLGSALLAVVGEPMRFNWPAVAAMSGAAAVVVLAVTAISLPLLWRLLRPEGLRTE</sequence>
<feature type="domain" description="ABC3 transporter permease C-terminal" evidence="8">
    <location>
        <begin position="206"/>
        <end position="315"/>
    </location>
</feature>
<dbReference type="InterPro" id="IPR038766">
    <property type="entry name" value="Membrane_comp_ABC_pdt"/>
</dbReference>
<keyword evidence="2" id="KW-1003">Cell membrane</keyword>
<reference evidence="9" key="1">
    <citation type="submission" date="2021-01" db="EMBL/GenBank/DDBJ databases">
        <title>Whole genome shotgun sequence of Rugosimonospora africana NBRC 104875.</title>
        <authorList>
            <person name="Komaki H."/>
            <person name="Tamura T."/>
        </authorList>
    </citation>
    <scope>NUCLEOTIDE SEQUENCE</scope>
    <source>
        <strain evidence="9">NBRC 104875</strain>
    </source>
</reference>
<evidence type="ECO:0000256" key="2">
    <source>
        <dbReference type="ARBA" id="ARBA00022475"/>
    </source>
</evidence>
<feature type="domain" description="ABC3 transporter permease C-terminal" evidence="8">
    <location>
        <begin position="691"/>
        <end position="794"/>
    </location>
</feature>
<comment type="caution">
    <text evidence="9">The sequence shown here is derived from an EMBL/GenBank/DDBJ whole genome shotgun (WGS) entry which is preliminary data.</text>
</comment>
<proteinExistence type="predicted"/>
<evidence type="ECO:0000256" key="3">
    <source>
        <dbReference type="ARBA" id="ARBA00022692"/>
    </source>
</evidence>
<dbReference type="Pfam" id="PF02687">
    <property type="entry name" value="FtsX"/>
    <property type="match status" value="2"/>
</dbReference>
<feature type="transmembrane region" description="Helical" evidence="7">
    <location>
        <begin position="297"/>
        <end position="319"/>
    </location>
</feature>
<dbReference type="EMBL" id="BONZ01000055">
    <property type="protein sequence ID" value="GIH17510.1"/>
    <property type="molecule type" value="Genomic_DNA"/>
</dbReference>